<feature type="region of interest" description="Disordered" evidence="1">
    <location>
        <begin position="451"/>
        <end position="470"/>
    </location>
</feature>
<evidence type="ECO:0000256" key="2">
    <source>
        <dbReference type="SAM" id="SignalP"/>
    </source>
</evidence>
<feature type="compositionally biased region" description="Polar residues" evidence="1">
    <location>
        <begin position="344"/>
        <end position="355"/>
    </location>
</feature>
<feature type="region of interest" description="Disordered" evidence="1">
    <location>
        <begin position="324"/>
        <end position="357"/>
    </location>
</feature>
<gene>
    <name evidence="3" type="ORF">QR680_007216</name>
</gene>
<organism evidence="3 4">
    <name type="scientific">Steinernema hermaphroditum</name>
    <dbReference type="NCBI Taxonomy" id="289476"/>
    <lineage>
        <taxon>Eukaryota</taxon>
        <taxon>Metazoa</taxon>
        <taxon>Ecdysozoa</taxon>
        <taxon>Nematoda</taxon>
        <taxon>Chromadorea</taxon>
        <taxon>Rhabditida</taxon>
        <taxon>Tylenchina</taxon>
        <taxon>Panagrolaimomorpha</taxon>
        <taxon>Strongyloidoidea</taxon>
        <taxon>Steinernematidae</taxon>
        <taxon>Steinernema</taxon>
    </lineage>
</organism>
<feature type="compositionally biased region" description="Basic and acidic residues" evidence="1">
    <location>
        <begin position="515"/>
        <end position="535"/>
    </location>
</feature>
<feature type="compositionally biased region" description="Polar residues" evidence="1">
    <location>
        <begin position="412"/>
        <end position="430"/>
    </location>
</feature>
<evidence type="ECO:0000313" key="4">
    <source>
        <dbReference type="Proteomes" id="UP001175271"/>
    </source>
</evidence>
<proteinExistence type="predicted"/>
<feature type="compositionally biased region" description="Basic residues" evidence="1">
    <location>
        <begin position="479"/>
        <end position="497"/>
    </location>
</feature>
<comment type="caution">
    <text evidence="3">The sequence shown here is derived from an EMBL/GenBank/DDBJ whole genome shotgun (WGS) entry which is preliminary data.</text>
</comment>
<evidence type="ECO:0000256" key="1">
    <source>
        <dbReference type="SAM" id="MobiDB-lite"/>
    </source>
</evidence>
<keyword evidence="4" id="KW-1185">Reference proteome</keyword>
<dbReference type="Proteomes" id="UP001175271">
    <property type="component" value="Unassembled WGS sequence"/>
</dbReference>
<accession>A0AA39LYF9</accession>
<feature type="region of interest" description="Disordered" evidence="1">
    <location>
        <begin position="478"/>
        <end position="548"/>
    </location>
</feature>
<name>A0AA39LYF9_9BILA</name>
<dbReference type="AlphaFoldDB" id="A0AA39LYF9"/>
<feature type="region of interest" description="Disordered" evidence="1">
    <location>
        <begin position="394"/>
        <end position="439"/>
    </location>
</feature>
<protein>
    <submittedName>
        <fullName evidence="3">Uncharacterized protein</fullName>
    </submittedName>
</protein>
<dbReference type="EMBL" id="JAUCMV010000003">
    <property type="protein sequence ID" value="KAK0414228.1"/>
    <property type="molecule type" value="Genomic_DNA"/>
</dbReference>
<reference evidence="3" key="1">
    <citation type="submission" date="2023-06" db="EMBL/GenBank/DDBJ databases">
        <title>Genomic analysis of the entomopathogenic nematode Steinernema hermaphroditum.</title>
        <authorList>
            <person name="Schwarz E.M."/>
            <person name="Heppert J.K."/>
            <person name="Baniya A."/>
            <person name="Schwartz H.T."/>
            <person name="Tan C.-H."/>
            <person name="Antoshechkin I."/>
            <person name="Sternberg P.W."/>
            <person name="Goodrich-Blair H."/>
            <person name="Dillman A.R."/>
        </authorList>
    </citation>
    <scope>NUCLEOTIDE SEQUENCE</scope>
    <source>
        <strain evidence="3">PS9179</strain>
        <tissue evidence="3">Whole animal</tissue>
    </source>
</reference>
<sequence>MTRIAVFFAAFAFLLAISEVRSHNPDDLYILLDEISLYTCKGVKNQIRINEDDVNVVNEKGNRVYFIKAPGNYSLHFKRINVLNNFGFLTGEIGVTLRVPILEGPAGIRFDVPYTMIPETGLLNQQCDEHSGIVEHDGKQFCRYCELCNLSEKLENGLNQDGHQYLPALAQGKEDAFAPKCGKIGANTYEFKRTINLPGRRELESKIKEKMQGVDDEIKKRLNKGSGRFQVFLNLISANQPPISQKAWFDGSNQCRCCGPQRDPSCSNLSFLYCNREDCKSAWAQQCLHNSAKIVACYSVEFNYRMTASYSDVVQFLKENNYPNQDEEHEPVTQKPAVRKQPTAPVQPSGQTEGSVSERCVAQMPHNLTHLRRYCTIFWNAKLCCAQCEGALTNPANGSPKTPTPTSTLSPVNENDNMTLDPKNNGTNMKPRTLLPSNPAELKVYKRIVLGETRPPKDNETQEECESDWGSVQIIEKAKHNRKKAQDRKKKKQSKPRKQCEKSNDNDETTTCQSRSEDLDTKENSPSKREKDDKAKRTHLVMHNSTDA</sequence>
<feature type="chain" id="PRO_5041391213" evidence="2">
    <location>
        <begin position="23"/>
        <end position="548"/>
    </location>
</feature>
<feature type="signal peptide" evidence="2">
    <location>
        <begin position="1"/>
        <end position="22"/>
    </location>
</feature>
<feature type="compositionally biased region" description="Low complexity" evidence="1">
    <location>
        <begin position="399"/>
        <end position="411"/>
    </location>
</feature>
<evidence type="ECO:0000313" key="3">
    <source>
        <dbReference type="EMBL" id="KAK0414228.1"/>
    </source>
</evidence>
<keyword evidence="2" id="KW-0732">Signal</keyword>